<evidence type="ECO:0000313" key="2">
    <source>
        <dbReference type="EMBL" id="EGO00916.1"/>
    </source>
</evidence>
<proteinExistence type="predicted"/>
<gene>
    <name evidence="2" type="ORF">SERLA73DRAFT_71883</name>
</gene>
<evidence type="ECO:0000313" key="3">
    <source>
        <dbReference type="Proteomes" id="UP000008063"/>
    </source>
</evidence>
<evidence type="ECO:0000256" key="1">
    <source>
        <dbReference type="SAM" id="MobiDB-lite"/>
    </source>
</evidence>
<protein>
    <submittedName>
        <fullName evidence="2">Uncharacterized protein</fullName>
    </submittedName>
</protein>
<reference evidence="3" key="1">
    <citation type="journal article" date="2011" name="Science">
        <title>The plant cell wall-decomposing machinery underlies the functional diversity of forest fungi.</title>
        <authorList>
            <person name="Eastwood D.C."/>
            <person name="Floudas D."/>
            <person name="Binder M."/>
            <person name="Majcherczyk A."/>
            <person name="Schneider P."/>
            <person name="Aerts A."/>
            <person name="Asiegbu F.O."/>
            <person name="Baker S.E."/>
            <person name="Barry K."/>
            <person name="Bendiksby M."/>
            <person name="Blumentritt M."/>
            <person name="Coutinho P.M."/>
            <person name="Cullen D."/>
            <person name="de Vries R.P."/>
            <person name="Gathman A."/>
            <person name="Goodell B."/>
            <person name="Henrissat B."/>
            <person name="Ihrmark K."/>
            <person name="Kauserud H."/>
            <person name="Kohler A."/>
            <person name="LaButti K."/>
            <person name="Lapidus A."/>
            <person name="Lavin J.L."/>
            <person name="Lee Y.-H."/>
            <person name="Lindquist E."/>
            <person name="Lilly W."/>
            <person name="Lucas S."/>
            <person name="Morin E."/>
            <person name="Murat C."/>
            <person name="Oguiza J.A."/>
            <person name="Park J."/>
            <person name="Pisabarro A.G."/>
            <person name="Riley R."/>
            <person name="Rosling A."/>
            <person name="Salamov A."/>
            <person name="Schmidt O."/>
            <person name="Schmutz J."/>
            <person name="Skrede I."/>
            <person name="Stenlid J."/>
            <person name="Wiebenga A."/>
            <person name="Xie X."/>
            <person name="Kuees U."/>
            <person name="Hibbett D.S."/>
            <person name="Hoffmeister D."/>
            <person name="Hoegberg N."/>
            <person name="Martin F."/>
            <person name="Grigoriev I.V."/>
            <person name="Watkinson S.C."/>
        </authorList>
    </citation>
    <scope>NUCLEOTIDE SEQUENCE [LARGE SCALE GENOMIC DNA]</scope>
    <source>
        <strain evidence="3">strain S7.3</strain>
    </source>
</reference>
<sequence length="275" mass="30463">MTLPILDNKNQQRNTRSVEGEHDEGNKTNKECEAQEDTAGGAGEIVAEHKAAEGEVAVCEVTKREQGELEAQQKEGGEEHKVPAEGRDSLVEEEGSGGQADLAAKLAKVEAELEQMKKESGKKRGQNEDLIDGGDDEDIDKGPKKKRKARQKEGSRPPQKDETSEEKERRGQLEIKKFLQNPNRSTIDPVIRAHIRASADHLPEAAQTSRQLALHCLTTNCENIICLFHQDNNKTGSIVWPIISIVDVQRTLPYLTSTCGNVCEPQTLKETTRRV</sequence>
<dbReference type="EMBL" id="GL945478">
    <property type="protein sequence ID" value="EGO00916.1"/>
    <property type="molecule type" value="Genomic_DNA"/>
</dbReference>
<organism evidence="3">
    <name type="scientific">Serpula lacrymans var. lacrymans (strain S7.3)</name>
    <name type="common">Dry rot fungus</name>
    <dbReference type="NCBI Taxonomy" id="936435"/>
    <lineage>
        <taxon>Eukaryota</taxon>
        <taxon>Fungi</taxon>
        <taxon>Dikarya</taxon>
        <taxon>Basidiomycota</taxon>
        <taxon>Agaricomycotina</taxon>
        <taxon>Agaricomycetes</taxon>
        <taxon>Agaricomycetidae</taxon>
        <taxon>Boletales</taxon>
        <taxon>Coniophorineae</taxon>
        <taxon>Serpulaceae</taxon>
        <taxon>Serpula</taxon>
    </lineage>
</organism>
<dbReference type="InParanoid" id="F8PT86"/>
<feature type="region of interest" description="Disordered" evidence="1">
    <location>
        <begin position="1"/>
        <end position="43"/>
    </location>
</feature>
<feature type="compositionally biased region" description="Acidic residues" evidence="1">
    <location>
        <begin position="129"/>
        <end position="139"/>
    </location>
</feature>
<dbReference type="HOGENOM" id="CLU_1012521_0_0_1"/>
<feature type="compositionally biased region" description="Basic and acidic residues" evidence="1">
    <location>
        <begin position="151"/>
        <end position="176"/>
    </location>
</feature>
<dbReference type="AlphaFoldDB" id="F8PT86"/>
<keyword evidence="3" id="KW-1185">Reference proteome</keyword>
<name>F8PT86_SERL3</name>
<feature type="compositionally biased region" description="Basic and acidic residues" evidence="1">
    <location>
        <begin position="16"/>
        <end position="33"/>
    </location>
</feature>
<dbReference type="Proteomes" id="UP000008063">
    <property type="component" value="Unassembled WGS sequence"/>
</dbReference>
<feature type="compositionally biased region" description="Basic and acidic residues" evidence="1">
    <location>
        <begin position="63"/>
        <end position="90"/>
    </location>
</feature>
<feature type="compositionally biased region" description="Basic and acidic residues" evidence="1">
    <location>
        <begin position="107"/>
        <end position="119"/>
    </location>
</feature>
<accession>F8PT86</accession>
<feature type="region of interest" description="Disordered" evidence="1">
    <location>
        <begin position="63"/>
        <end position="176"/>
    </location>
</feature>